<sequence length="138" mass="15259">MIPSLAITLISLYMTVVSAVPVIVDRSDNNEDGKLELVEEYQEPSNNLAKTWEIVLVVVFSLVVIGILATVVYVRMRHKRRKQERRTSGSVQSTSDLISNSSAKNATTTTTKTVEDVITPPMPTLPYSGLLNASRKPR</sequence>
<comment type="caution">
    <text evidence="4">The sequence shown here is derived from an EMBL/GenBank/DDBJ whole genome shotgun (WGS) entry which is preliminary data.</text>
</comment>
<organism evidence="4 5">
    <name type="scientific">Meripilus lineatus</name>
    <dbReference type="NCBI Taxonomy" id="2056292"/>
    <lineage>
        <taxon>Eukaryota</taxon>
        <taxon>Fungi</taxon>
        <taxon>Dikarya</taxon>
        <taxon>Basidiomycota</taxon>
        <taxon>Agaricomycotina</taxon>
        <taxon>Agaricomycetes</taxon>
        <taxon>Polyporales</taxon>
        <taxon>Meripilaceae</taxon>
        <taxon>Meripilus</taxon>
    </lineage>
</organism>
<evidence type="ECO:0000313" key="5">
    <source>
        <dbReference type="Proteomes" id="UP001212997"/>
    </source>
</evidence>
<keyword evidence="3" id="KW-0732">Signal</keyword>
<feature type="compositionally biased region" description="Low complexity" evidence="1">
    <location>
        <begin position="100"/>
        <end position="112"/>
    </location>
</feature>
<evidence type="ECO:0000256" key="1">
    <source>
        <dbReference type="SAM" id="MobiDB-lite"/>
    </source>
</evidence>
<proteinExistence type="predicted"/>
<evidence type="ECO:0000256" key="3">
    <source>
        <dbReference type="SAM" id="SignalP"/>
    </source>
</evidence>
<feature type="region of interest" description="Disordered" evidence="1">
    <location>
        <begin position="78"/>
        <end position="138"/>
    </location>
</feature>
<protein>
    <submittedName>
        <fullName evidence="4">Uncharacterized protein</fullName>
    </submittedName>
</protein>
<evidence type="ECO:0000256" key="2">
    <source>
        <dbReference type="SAM" id="Phobius"/>
    </source>
</evidence>
<keyword evidence="2" id="KW-1133">Transmembrane helix</keyword>
<reference evidence="4" key="1">
    <citation type="submission" date="2022-07" db="EMBL/GenBank/DDBJ databases">
        <title>Genome Sequence of Physisporinus lineatus.</title>
        <authorList>
            <person name="Buettner E."/>
        </authorList>
    </citation>
    <scope>NUCLEOTIDE SEQUENCE</scope>
    <source>
        <strain evidence="4">VT162</strain>
    </source>
</reference>
<name>A0AAD5YCD4_9APHY</name>
<feature type="compositionally biased region" description="Polar residues" evidence="1">
    <location>
        <begin position="88"/>
        <end position="99"/>
    </location>
</feature>
<accession>A0AAD5YCD4</accession>
<dbReference type="AlphaFoldDB" id="A0AAD5YCD4"/>
<dbReference type="EMBL" id="JANAWD010000542">
    <property type="protein sequence ID" value="KAJ3478050.1"/>
    <property type="molecule type" value="Genomic_DNA"/>
</dbReference>
<keyword evidence="5" id="KW-1185">Reference proteome</keyword>
<keyword evidence="2" id="KW-0812">Transmembrane</keyword>
<dbReference type="Gene3D" id="1.20.1070.10">
    <property type="entry name" value="Rhodopsin 7-helix transmembrane proteins"/>
    <property type="match status" value="1"/>
</dbReference>
<evidence type="ECO:0000313" key="4">
    <source>
        <dbReference type="EMBL" id="KAJ3478050.1"/>
    </source>
</evidence>
<feature type="signal peptide" evidence="3">
    <location>
        <begin position="1"/>
        <end position="19"/>
    </location>
</feature>
<feature type="transmembrane region" description="Helical" evidence="2">
    <location>
        <begin position="54"/>
        <end position="76"/>
    </location>
</feature>
<gene>
    <name evidence="4" type="ORF">NLI96_g10033</name>
</gene>
<dbReference type="Proteomes" id="UP001212997">
    <property type="component" value="Unassembled WGS sequence"/>
</dbReference>
<keyword evidence="2" id="KW-0472">Membrane</keyword>
<feature type="chain" id="PRO_5042158724" evidence="3">
    <location>
        <begin position="20"/>
        <end position="138"/>
    </location>
</feature>